<reference evidence="2 3" key="1">
    <citation type="submission" date="2020-02" db="EMBL/GenBank/DDBJ databases">
        <authorList>
            <person name="Chaudhuri R."/>
        </authorList>
    </citation>
    <scope>NUCLEOTIDE SEQUENCE [LARGE SCALE GENOMIC DNA]</scope>
    <source>
        <strain evidence="2">SFB21</strain>
    </source>
</reference>
<dbReference type="Gene3D" id="3.40.50.2000">
    <property type="entry name" value="Glycogen Phosphorylase B"/>
    <property type="match status" value="2"/>
</dbReference>
<accession>A0A811GCJ5</accession>
<dbReference type="EMBL" id="CADDTS010000043">
    <property type="protein sequence ID" value="CAB1220527.1"/>
    <property type="molecule type" value="Genomic_DNA"/>
</dbReference>
<dbReference type="Proteomes" id="UP000489961">
    <property type="component" value="Unassembled WGS sequence"/>
</dbReference>
<evidence type="ECO:0000313" key="2">
    <source>
        <dbReference type="EMBL" id="CAB1220527.1"/>
    </source>
</evidence>
<dbReference type="RefSeq" id="WP_174560411.1">
    <property type="nucleotide sequence ID" value="NZ_CADDTS010000043.1"/>
</dbReference>
<gene>
    <name evidence="2" type="primary">epsF_3</name>
    <name evidence="2" type="ORF">SFB21_2612</name>
</gene>
<dbReference type="PANTHER" id="PTHR12526:SF638">
    <property type="entry name" value="SPORE COAT PROTEIN SA"/>
    <property type="match status" value="1"/>
</dbReference>
<dbReference type="EC" id="2.4.-.-" evidence="2"/>
<organism evidence="2 3">
    <name type="scientific">Acinetobacter bouvetii</name>
    <dbReference type="NCBI Taxonomy" id="202951"/>
    <lineage>
        <taxon>Bacteria</taxon>
        <taxon>Pseudomonadati</taxon>
        <taxon>Pseudomonadota</taxon>
        <taxon>Gammaproteobacteria</taxon>
        <taxon>Moraxellales</taxon>
        <taxon>Moraxellaceae</taxon>
        <taxon>Acinetobacter</taxon>
    </lineage>
</organism>
<sequence length="366" mass="40485">MNQQKQTIVHVITNFAGVGGAEMMLARLIQQTQDQYAHVIIALMKTSDVYAETLVQCQSYYALGWNGLNTLGTIAKLRHLLKSIAPKTVQCWMYHANVLTSLSCIGLSSKPKIFWGIHHSLASPKEESLSTKIALVMSKVLAQQPSGVIYCAHSSLQQHQSFGLNNNNAQVIANGVFLDMFQPNPELHEPCVIGFAGRYHTAKGYPYLFATMAQLKDQPIIFKIAGSGASLNHPEVKALFEQYQLDESKVHLLDQISDMPAFYQSIDAFLMTSITEGFPNVLVEAMASGLPCISTDVGDAKYIVDELGSIVPPRDPEVLAKAILDYVKLSQTEKLQLKQATRARVEQNFSIASVSQQYMQMWSKNA</sequence>
<dbReference type="Pfam" id="PF13692">
    <property type="entry name" value="Glyco_trans_1_4"/>
    <property type="match status" value="1"/>
</dbReference>
<dbReference type="SUPFAM" id="SSF53756">
    <property type="entry name" value="UDP-Glycosyltransferase/glycogen phosphorylase"/>
    <property type="match status" value="1"/>
</dbReference>
<dbReference type="GO" id="GO:0016757">
    <property type="term" value="F:glycosyltransferase activity"/>
    <property type="evidence" value="ECO:0007669"/>
    <property type="project" value="UniProtKB-KW"/>
</dbReference>
<evidence type="ECO:0000259" key="1">
    <source>
        <dbReference type="Pfam" id="PF13439"/>
    </source>
</evidence>
<dbReference type="AlphaFoldDB" id="A0A811GCJ5"/>
<proteinExistence type="predicted"/>
<protein>
    <submittedName>
        <fullName evidence="2">Glycosyltransferase EpsF</fullName>
        <ecNumber evidence="2">2.4.-.-</ecNumber>
    </submittedName>
</protein>
<comment type="caution">
    <text evidence="2">The sequence shown here is derived from an EMBL/GenBank/DDBJ whole genome shotgun (WGS) entry which is preliminary data.</text>
</comment>
<evidence type="ECO:0000313" key="3">
    <source>
        <dbReference type="Proteomes" id="UP000489961"/>
    </source>
</evidence>
<keyword evidence="2" id="KW-0328">Glycosyltransferase</keyword>
<dbReference type="Pfam" id="PF13439">
    <property type="entry name" value="Glyco_transf_4"/>
    <property type="match status" value="1"/>
</dbReference>
<name>A0A811GCJ5_9GAMM</name>
<feature type="domain" description="Glycosyltransferase subfamily 4-like N-terminal" evidence="1">
    <location>
        <begin position="18"/>
        <end position="176"/>
    </location>
</feature>
<dbReference type="PANTHER" id="PTHR12526">
    <property type="entry name" value="GLYCOSYLTRANSFERASE"/>
    <property type="match status" value="1"/>
</dbReference>
<dbReference type="InterPro" id="IPR028098">
    <property type="entry name" value="Glyco_trans_4-like_N"/>
</dbReference>
<keyword evidence="2" id="KW-0808">Transferase</keyword>